<feature type="region of interest" description="Disordered" evidence="1">
    <location>
        <begin position="49"/>
        <end position="76"/>
    </location>
</feature>
<dbReference type="AlphaFoldDB" id="C5L761"/>
<sequence length="76" mass="8551">EMRKHPELRPIVRSMGKLKSASNSSLIEMCILTNTLDEARMISREYLARKTGRPNKRASSVADLASPYSRTSEAKN</sequence>
<proteinExistence type="predicted"/>
<organism evidence="3">
    <name type="scientific">Perkinsus marinus (strain ATCC 50983 / TXsc)</name>
    <dbReference type="NCBI Taxonomy" id="423536"/>
    <lineage>
        <taxon>Eukaryota</taxon>
        <taxon>Sar</taxon>
        <taxon>Alveolata</taxon>
        <taxon>Perkinsozoa</taxon>
        <taxon>Perkinsea</taxon>
        <taxon>Perkinsida</taxon>
        <taxon>Perkinsidae</taxon>
        <taxon>Perkinsus</taxon>
    </lineage>
</organism>
<gene>
    <name evidence="2" type="ORF">Pmar_PMAR020488</name>
</gene>
<dbReference type="InParanoid" id="C5L761"/>
<evidence type="ECO:0000256" key="1">
    <source>
        <dbReference type="SAM" id="MobiDB-lite"/>
    </source>
</evidence>
<evidence type="ECO:0000313" key="2">
    <source>
        <dbReference type="EMBL" id="EER07323.1"/>
    </source>
</evidence>
<accession>C5L761</accession>
<name>C5L761_PERM5</name>
<dbReference type="RefSeq" id="XP_002775507.1">
    <property type="nucleotide sequence ID" value="XM_002775461.1"/>
</dbReference>
<feature type="non-terminal residue" evidence="2">
    <location>
        <position position="76"/>
    </location>
</feature>
<reference evidence="2 3" key="1">
    <citation type="submission" date="2008-07" db="EMBL/GenBank/DDBJ databases">
        <authorList>
            <person name="El-Sayed N."/>
            <person name="Caler E."/>
            <person name="Inman J."/>
            <person name="Amedeo P."/>
            <person name="Hass B."/>
            <person name="Wortman J."/>
        </authorList>
    </citation>
    <scope>NUCLEOTIDE SEQUENCE [LARGE SCALE GENOMIC DNA]</scope>
    <source>
        <strain evidence="3">ATCC 50983 / TXsc</strain>
    </source>
</reference>
<dbReference type="OrthoDB" id="10579368at2759"/>
<feature type="non-terminal residue" evidence="2">
    <location>
        <position position="1"/>
    </location>
</feature>
<protein>
    <submittedName>
        <fullName evidence="2">Uncharacterized protein</fullName>
    </submittedName>
</protein>
<dbReference type="GeneID" id="9060168"/>
<evidence type="ECO:0000313" key="3">
    <source>
        <dbReference type="Proteomes" id="UP000007800"/>
    </source>
</evidence>
<dbReference type="EMBL" id="GG679899">
    <property type="protein sequence ID" value="EER07323.1"/>
    <property type="molecule type" value="Genomic_DNA"/>
</dbReference>
<keyword evidence="3" id="KW-1185">Reference proteome</keyword>
<dbReference type="Proteomes" id="UP000007800">
    <property type="component" value="Unassembled WGS sequence"/>
</dbReference>